<dbReference type="Proteomes" id="UP000199041">
    <property type="component" value="Unassembled WGS sequence"/>
</dbReference>
<name>A0A1H3VNA0_9BACT</name>
<dbReference type="InterPro" id="IPR016888">
    <property type="entry name" value="UCP028498"/>
</dbReference>
<dbReference type="OrthoDB" id="162563at2"/>
<dbReference type="EMBL" id="FNQY01000001">
    <property type="protein sequence ID" value="SDZ76240.1"/>
    <property type="molecule type" value="Genomic_DNA"/>
</dbReference>
<proteinExistence type="predicted"/>
<evidence type="ECO:0000313" key="2">
    <source>
        <dbReference type="Proteomes" id="UP000199041"/>
    </source>
</evidence>
<keyword evidence="2" id="KW-1185">Reference proteome</keyword>
<dbReference type="STRING" id="551991.SAMN05192529_101304"/>
<sequence length="128" mass="14176">MDHIPSSFSSAELQNIDKADDLKISPLRADGKTYGTPTWIWEVVVDHKLFVRAYSGTSSSWYKAAVSQGAGRIHAAGNIWNVRFEIADEALQDTVDTAYRKKYASSPYLSAMIGQKAKQATIQITGRH</sequence>
<protein>
    <recommendedName>
        <fullName evidence="3">DUF2255 family protein</fullName>
    </recommendedName>
</protein>
<reference evidence="1 2" key="1">
    <citation type="submission" date="2016-10" db="EMBL/GenBank/DDBJ databases">
        <authorList>
            <person name="de Groot N.N."/>
        </authorList>
    </citation>
    <scope>NUCLEOTIDE SEQUENCE [LARGE SCALE GENOMIC DNA]</scope>
    <source>
        <strain evidence="1 2">Vu-144</strain>
    </source>
</reference>
<evidence type="ECO:0000313" key="1">
    <source>
        <dbReference type="EMBL" id="SDZ76240.1"/>
    </source>
</evidence>
<organism evidence="1 2">
    <name type="scientific">Arachidicoccus rhizosphaerae</name>
    <dbReference type="NCBI Taxonomy" id="551991"/>
    <lineage>
        <taxon>Bacteria</taxon>
        <taxon>Pseudomonadati</taxon>
        <taxon>Bacteroidota</taxon>
        <taxon>Chitinophagia</taxon>
        <taxon>Chitinophagales</taxon>
        <taxon>Chitinophagaceae</taxon>
        <taxon>Arachidicoccus</taxon>
    </lineage>
</organism>
<evidence type="ECO:0008006" key="3">
    <source>
        <dbReference type="Google" id="ProtNLM"/>
    </source>
</evidence>
<dbReference type="RefSeq" id="WP_091392427.1">
    <property type="nucleotide sequence ID" value="NZ_FNQY01000001.1"/>
</dbReference>
<gene>
    <name evidence="1" type="ORF">SAMN05192529_101304</name>
</gene>
<dbReference type="Pfam" id="PF10012">
    <property type="entry name" value="DUF2255"/>
    <property type="match status" value="1"/>
</dbReference>
<accession>A0A1H3VNA0</accession>
<dbReference type="AlphaFoldDB" id="A0A1H3VNA0"/>
<dbReference type="PIRSF" id="PIRSF028498">
    <property type="entry name" value="UCP028498"/>
    <property type="match status" value="1"/>
</dbReference>